<organism evidence="1 2">
    <name type="scientific">Dryococelus australis</name>
    <dbReference type="NCBI Taxonomy" id="614101"/>
    <lineage>
        <taxon>Eukaryota</taxon>
        <taxon>Metazoa</taxon>
        <taxon>Ecdysozoa</taxon>
        <taxon>Arthropoda</taxon>
        <taxon>Hexapoda</taxon>
        <taxon>Insecta</taxon>
        <taxon>Pterygota</taxon>
        <taxon>Neoptera</taxon>
        <taxon>Polyneoptera</taxon>
        <taxon>Phasmatodea</taxon>
        <taxon>Verophasmatodea</taxon>
        <taxon>Anareolatae</taxon>
        <taxon>Phasmatidae</taxon>
        <taxon>Eurycanthinae</taxon>
        <taxon>Dryococelus</taxon>
    </lineage>
</organism>
<accession>A0ABQ9GWJ6</accession>
<gene>
    <name evidence="1" type="ORF">PR048_020853</name>
</gene>
<evidence type="ECO:0000313" key="2">
    <source>
        <dbReference type="Proteomes" id="UP001159363"/>
    </source>
</evidence>
<sequence length="201" mass="22790">MQRIPFDATAKLISKQSVATSASVKLILKKTVALSRDKLCSLMAADPDKQHFDCIKVFDPKYLVRRGRPQHIVTGFRDLQNNLKKHATESGGCDIVKALAIVKMYHPNFAKKCFEAIWLPSSNVDSEGFLLAYSSVLSDRKTNLSQTNLESMSTFILNITSVHEQDLDYNQNERKCTVLVDNFFPFSKCSVKLSHLWEIFL</sequence>
<keyword evidence="2" id="KW-1185">Reference proteome</keyword>
<dbReference type="EMBL" id="JARBHB010000008">
    <property type="protein sequence ID" value="KAJ8876408.1"/>
    <property type="molecule type" value="Genomic_DNA"/>
</dbReference>
<reference evidence="1 2" key="1">
    <citation type="submission" date="2023-02" db="EMBL/GenBank/DDBJ databases">
        <title>LHISI_Scaffold_Assembly.</title>
        <authorList>
            <person name="Stuart O.P."/>
            <person name="Cleave R."/>
            <person name="Magrath M.J.L."/>
            <person name="Mikheyev A.S."/>
        </authorList>
    </citation>
    <scope>NUCLEOTIDE SEQUENCE [LARGE SCALE GENOMIC DNA]</scope>
    <source>
        <strain evidence="1">Daus_M_001</strain>
        <tissue evidence="1">Leg muscle</tissue>
    </source>
</reference>
<protein>
    <submittedName>
        <fullName evidence="1">Uncharacterized protein</fullName>
    </submittedName>
</protein>
<dbReference type="Proteomes" id="UP001159363">
    <property type="component" value="Chromosome 7"/>
</dbReference>
<proteinExistence type="predicted"/>
<comment type="caution">
    <text evidence="1">The sequence shown here is derived from an EMBL/GenBank/DDBJ whole genome shotgun (WGS) entry which is preliminary data.</text>
</comment>
<evidence type="ECO:0000313" key="1">
    <source>
        <dbReference type="EMBL" id="KAJ8876408.1"/>
    </source>
</evidence>
<name>A0ABQ9GWJ6_9NEOP</name>